<dbReference type="AlphaFoldDB" id="A0A5S3YR31"/>
<evidence type="ECO:0000313" key="1">
    <source>
        <dbReference type="EMBL" id="TMP79299.1"/>
    </source>
</evidence>
<proteinExistence type="predicted"/>
<evidence type="ECO:0000313" key="2">
    <source>
        <dbReference type="Proteomes" id="UP000307362"/>
    </source>
</evidence>
<name>A0A5S3YR31_9GAMM</name>
<organism evidence="1 2">
    <name type="scientific">Pseudoalteromonas phenolica</name>
    <dbReference type="NCBI Taxonomy" id="161398"/>
    <lineage>
        <taxon>Bacteria</taxon>
        <taxon>Pseudomonadati</taxon>
        <taxon>Pseudomonadota</taxon>
        <taxon>Gammaproteobacteria</taxon>
        <taxon>Alteromonadales</taxon>
        <taxon>Pseudoalteromonadaceae</taxon>
        <taxon>Pseudoalteromonas</taxon>
    </lineage>
</organism>
<protein>
    <recommendedName>
        <fullName evidence="3">MalT-like TPR region domain-containing protein</fullName>
    </recommendedName>
</protein>
<dbReference type="Gene3D" id="1.25.40.10">
    <property type="entry name" value="Tetratricopeptide repeat domain"/>
    <property type="match status" value="1"/>
</dbReference>
<dbReference type="InterPro" id="IPR011990">
    <property type="entry name" value="TPR-like_helical_dom_sf"/>
</dbReference>
<reference evidence="2" key="2">
    <citation type="submission" date="2019-06" db="EMBL/GenBank/DDBJ databases">
        <title>Co-occurence of chitin degradation, pigmentation and bioactivity in marine Pseudoalteromonas.</title>
        <authorList>
            <person name="Sonnenschein E.C."/>
            <person name="Bech P.K."/>
        </authorList>
    </citation>
    <scope>NUCLEOTIDE SEQUENCE [LARGE SCALE GENOMIC DNA]</scope>
    <source>
        <strain evidence="2">S1189</strain>
    </source>
</reference>
<accession>A0A5S3YR31</accession>
<sequence length="265" mass="32221">MLNKRIYLEKQYSKFWFKLMTYKLDYYYDNQKFEKIIELSPELINIKNKPEVFEVQLNFYYSKALSYFGKTEQAKYFANKTIQNLENIYNLFEEPIRMVEIANMEYVFGDKERAYKLLLLAENKFGEQVEPIFHFELNTNKGHILSQWKSYERASLMYQKALSAVRYTKHDKKKIIAYYNFARSNQYIEKNNIAIEYYKQAEMLLYKNSNPRMLALTLYRIAQIYKLENDLDNLAEYLKKVNVKYLYEGYHSDYHQLSKLVTHKR</sequence>
<dbReference type="SUPFAM" id="SSF48452">
    <property type="entry name" value="TPR-like"/>
    <property type="match status" value="1"/>
</dbReference>
<dbReference type="EMBL" id="PNCM01000031">
    <property type="protein sequence ID" value="TMP79299.1"/>
    <property type="molecule type" value="Genomic_DNA"/>
</dbReference>
<gene>
    <name evidence="1" type="ORF">CWB73_14385</name>
</gene>
<comment type="caution">
    <text evidence="1">The sequence shown here is derived from an EMBL/GenBank/DDBJ whole genome shotgun (WGS) entry which is preliminary data.</text>
</comment>
<dbReference type="Proteomes" id="UP000307362">
    <property type="component" value="Unassembled WGS sequence"/>
</dbReference>
<reference evidence="1 2" key="1">
    <citation type="submission" date="2017-12" db="EMBL/GenBank/DDBJ databases">
        <authorList>
            <person name="Paulsen S."/>
            <person name="Gram L.K."/>
        </authorList>
    </citation>
    <scope>NUCLEOTIDE SEQUENCE [LARGE SCALE GENOMIC DNA]</scope>
    <source>
        <strain evidence="1 2">S1189</strain>
    </source>
</reference>
<evidence type="ECO:0008006" key="3">
    <source>
        <dbReference type="Google" id="ProtNLM"/>
    </source>
</evidence>